<dbReference type="OrthoDB" id="4327074at2759"/>
<accession>A0A9Q1FED8</accession>
<proteinExistence type="predicted"/>
<gene>
    <name evidence="2" type="ORF">SKAU_G00194980</name>
</gene>
<evidence type="ECO:0000313" key="2">
    <source>
        <dbReference type="EMBL" id="KAJ8356704.1"/>
    </source>
</evidence>
<protein>
    <submittedName>
        <fullName evidence="2">Uncharacterized protein</fullName>
    </submittedName>
</protein>
<dbReference type="AlphaFoldDB" id="A0A9Q1FED8"/>
<dbReference type="EMBL" id="JAINUF010000006">
    <property type="protein sequence ID" value="KAJ8356704.1"/>
    <property type="molecule type" value="Genomic_DNA"/>
</dbReference>
<evidence type="ECO:0000256" key="1">
    <source>
        <dbReference type="SAM" id="MobiDB-lite"/>
    </source>
</evidence>
<organism evidence="2 3">
    <name type="scientific">Synaphobranchus kaupii</name>
    <name type="common">Kaup's arrowtooth eel</name>
    <dbReference type="NCBI Taxonomy" id="118154"/>
    <lineage>
        <taxon>Eukaryota</taxon>
        <taxon>Metazoa</taxon>
        <taxon>Chordata</taxon>
        <taxon>Craniata</taxon>
        <taxon>Vertebrata</taxon>
        <taxon>Euteleostomi</taxon>
        <taxon>Actinopterygii</taxon>
        <taxon>Neopterygii</taxon>
        <taxon>Teleostei</taxon>
        <taxon>Anguilliformes</taxon>
        <taxon>Synaphobranchidae</taxon>
        <taxon>Synaphobranchus</taxon>
    </lineage>
</organism>
<reference evidence="2" key="1">
    <citation type="journal article" date="2023" name="Science">
        <title>Genome structures resolve the early diversification of teleost fishes.</title>
        <authorList>
            <person name="Parey E."/>
            <person name="Louis A."/>
            <person name="Montfort J."/>
            <person name="Bouchez O."/>
            <person name="Roques C."/>
            <person name="Iampietro C."/>
            <person name="Lluch J."/>
            <person name="Castinel A."/>
            <person name="Donnadieu C."/>
            <person name="Desvignes T."/>
            <person name="Floi Bucao C."/>
            <person name="Jouanno E."/>
            <person name="Wen M."/>
            <person name="Mejri S."/>
            <person name="Dirks R."/>
            <person name="Jansen H."/>
            <person name="Henkel C."/>
            <person name="Chen W.J."/>
            <person name="Zahm M."/>
            <person name="Cabau C."/>
            <person name="Klopp C."/>
            <person name="Thompson A.W."/>
            <person name="Robinson-Rechavi M."/>
            <person name="Braasch I."/>
            <person name="Lecointre G."/>
            <person name="Bobe J."/>
            <person name="Postlethwait J.H."/>
            <person name="Berthelot C."/>
            <person name="Roest Crollius H."/>
            <person name="Guiguen Y."/>
        </authorList>
    </citation>
    <scope>NUCLEOTIDE SEQUENCE</scope>
    <source>
        <strain evidence="2">WJC10195</strain>
    </source>
</reference>
<keyword evidence="3" id="KW-1185">Reference proteome</keyword>
<sequence length="101" mass="10872">MASRMGLVQGDLVGGKRHFSSVLKHAYLQDVTVETISAAIRKAGIFPLDRKAVDSTMLVPAPNPLVRSGIIPEGLAHILQAPQFNRSPEKATSSTCNSHHE</sequence>
<name>A0A9Q1FED8_SYNKA</name>
<dbReference type="Proteomes" id="UP001152622">
    <property type="component" value="Chromosome 6"/>
</dbReference>
<comment type="caution">
    <text evidence="2">The sequence shown here is derived from an EMBL/GenBank/DDBJ whole genome shotgun (WGS) entry which is preliminary data.</text>
</comment>
<evidence type="ECO:0000313" key="3">
    <source>
        <dbReference type="Proteomes" id="UP001152622"/>
    </source>
</evidence>
<feature type="region of interest" description="Disordered" evidence="1">
    <location>
        <begin position="81"/>
        <end position="101"/>
    </location>
</feature>
<feature type="compositionally biased region" description="Polar residues" evidence="1">
    <location>
        <begin position="82"/>
        <end position="101"/>
    </location>
</feature>